<keyword evidence="3" id="KW-0282">Flagellum</keyword>
<feature type="region of interest" description="Disordered" evidence="1">
    <location>
        <begin position="303"/>
        <end position="333"/>
    </location>
</feature>
<dbReference type="EMBL" id="CACRTO010000021">
    <property type="protein sequence ID" value="VYU41338.1"/>
    <property type="molecule type" value="Genomic_DNA"/>
</dbReference>
<proteinExistence type="predicted"/>
<feature type="region of interest" description="Disordered" evidence="1">
    <location>
        <begin position="478"/>
        <end position="500"/>
    </location>
</feature>
<dbReference type="RefSeq" id="WP_156626780.1">
    <property type="nucleotide sequence ID" value="NZ_CACRTO010000021.1"/>
</dbReference>
<evidence type="ECO:0000313" key="3">
    <source>
        <dbReference type="EMBL" id="VYU41338.1"/>
    </source>
</evidence>
<dbReference type="Gene3D" id="3.30.750.140">
    <property type="match status" value="1"/>
</dbReference>
<feature type="compositionally biased region" description="Basic and acidic residues" evidence="1">
    <location>
        <begin position="316"/>
        <end position="333"/>
    </location>
</feature>
<dbReference type="InterPro" id="IPR021136">
    <property type="entry name" value="Flagellar_hook_control-like_C"/>
</dbReference>
<gene>
    <name evidence="3" type="ORF">CTLFYP3_02342</name>
</gene>
<sequence length="518" mass="58302">MVDISGLKVFTNKTDNFKSSESFSKSDVKNLKKDNFKDYLKENLSSNNVKEKAVSKEANNIDKKMLNSDNNDLTNVADKTIKESDSLSTDELASKIVEKIENLTSEISKEVETDSVEATELVALLLALLNKLSDGNNDETSKVNEENLIDSIASLKSENPLDLLNKTSDKASSNDFLSLLNNDVENKTFKDSLLEIQEILQNLIKAEENLKLSGINLELIDNNSLDLIRDDLVKEVKNLIEVIPKDTKNDIMASIEKVLNFDDTDSNVKAIFNSLVNKVNEKEDSLENATKVDTKVDNIKDANTIKESSEENNNDLNKESFTNKESTSNKDEISKKEEKVLMKFLDDDSSITSAKNFNYYNKLNGLPSVTEEVKMPVTVNKQTLEMDIIKNVKFMMRDAISELKVKVYPKELGEMTIKILSEEGIMKAEIKATSKETYNLLNSNLNEIKKLLENQNIKIQEVNIGIYNEDTTFFSGEDENQNQNFKNSQTQNVSGISSVDDEETDEISLLENNLNILA</sequence>
<dbReference type="AlphaFoldDB" id="A0A6N3ENR6"/>
<organism evidence="3">
    <name type="scientific">Clostridium tertium</name>
    <dbReference type="NCBI Taxonomy" id="1559"/>
    <lineage>
        <taxon>Bacteria</taxon>
        <taxon>Bacillati</taxon>
        <taxon>Bacillota</taxon>
        <taxon>Clostridia</taxon>
        <taxon>Eubacteriales</taxon>
        <taxon>Clostridiaceae</taxon>
        <taxon>Clostridium</taxon>
    </lineage>
</organism>
<evidence type="ECO:0000256" key="1">
    <source>
        <dbReference type="SAM" id="MobiDB-lite"/>
    </source>
</evidence>
<feature type="domain" description="Flagellar hook-length control protein-like C-terminal" evidence="2">
    <location>
        <begin position="391"/>
        <end position="471"/>
    </location>
</feature>
<evidence type="ECO:0000259" key="2">
    <source>
        <dbReference type="Pfam" id="PF02120"/>
    </source>
</evidence>
<dbReference type="InterPro" id="IPR038610">
    <property type="entry name" value="FliK-like_C_sf"/>
</dbReference>
<feature type="compositionally biased region" description="Polar residues" evidence="1">
    <location>
        <begin position="481"/>
        <end position="497"/>
    </location>
</feature>
<reference evidence="3" key="1">
    <citation type="submission" date="2019-11" db="EMBL/GenBank/DDBJ databases">
        <authorList>
            <person name="Feng L."/>
        </authorList>
    </citation>
    <scope>NUCLEOTIDE SEQUENCE</scope>
    <source>
        <strain evidence="3">CTertiumLFYP3</strain>
    </source>
</reference>
<keyword evidence="3" id="KW-0969">Cilium</keyword>
<protein>
    <submittedName>
        <fullName evidence="3">Flagellar hook-length control protein FliK</fullName>
    </submittedName>
</protein>
<keyword evidence="3" id="KW-0966">Cell projection</keyword>
<accession>A0A6N3ENR6</accession>
<dbReference type="Pfam" id="PF02120">
    <property type="entry name" value="Flg_hook"/>
    <property type="match status" value="1"/>
</dbReference>
<dbReference type="CDD" id="cd17470">
    <property type="entry name" value="T3SS_Flik_C"/>
    <property type="match status" value="1"/>
</dbReference>
<name>A0A6N3ENR6_9CLOT</name>